<dbReference type="EC" id="6.3.4.21" evidence="3 9"/>
<feature type="domain" description="Nicotinate phosphoribosyltransferase N-terminal" evidence="11">
    <location>
        <begin position="5"/>
        <end position="129"/>
    </location>
</feature>
<dbReference type="EMBL" id="FWFG01000020">
    <property type="protein sequence ID" value="SLM88709.1"/>
    <property type="molecule type" value="Genomic_DNA"/>
</dbReference>
<comment type="catalytic activity">
    <reaction evidence="8 9">
        <text>5-phospho-alpha-D-ribose 1-diphosphate + nicotinate + ATP + H2O = nicotinate beta-D-ribonucleotide + ADP + phosphate + diphosphate</text>
        <dbReference type="Rhea" id="RHEA:36163"/>
        <dbReference type="ChEBI" id="CHEBI:15377"/>
        <dbReference type="ChEBI" id="CHEBI:30616"/>
        <dbReference type="ChEBI" id="CHEBI:32544"/>
        <dbReference type="ChEBI" id="CHEBI:33019"/>
        <dbReference type="ChEBI" id="CHEBI:43474"/>
        <dbReference type="ChEBI" id="CHEBI:57502"/>
        <dbReference type="ChEBI" id="CHEBI:58017"/>
        <dbReference type="ChEBI" id="CHEBI:456216"/>
        <dbReference type="EC" id="6.3.4.21"/>
    </reaction>
</comment>
<evidence type="ECO:0000256" key="3">
    <source>
        <dbReference type="ARBA" id="ARBA00013236"/>
    </source>
</evidence>
<gene>
    <name evidence="12" type="ORF">FM110_02270</name>
</gene>
<dbReference type="SUPFAM" id="SSF51690">
    <property type="entry name" value="Nicotinate/Quinolinate PRTase C-terminal domain-like"/>
    <property type="match status" value="1"/>
</dbReference>
<comment type="similarity">
    <text evidence="2 9">Belongs to the NAPRTase family.</text>
</comment>
<dbReference type="GO" id="GO:0034355">
    <property type="term" value="P:NAD+ biosynthetic process via the salvage pathway"/>
    <property type="evidence" value="ECO:0007669"/>
    <property type="project" value="TreeGrafter"/>
</dbReference>
<sequence>MTTALLTDMYELTMLDAALADGTASRRAVFEAFARRLPPGRRFGMLGGIGRLLDALRDFRFDDADLAYLRDASVVTERTAQHLADFRFTGTITALPEGEVYWPGTPVLQVEGTFGEAMILETLILSILNHDSAVASAAARMVIAAQGRPLIEMGSRRVHEDAAVSAARAAYVAGFGSTSNLEAGRRYGVPVAGTAAHASVLARPTEREAFAAQIALSGPRTTILVDTYDIAQGIRTAVEVAGPELFAIRLDSGDLLVEARKARDQLDSLGATGTKIATSSDLDEYLIEEAQGAPIDVYGVGTRVATGSGSPTAGMVYKLVAIEGADGSMRPVAKKSSSKQSTGGDKTLVRFPDGREAWTLDGSIPDGAAAVHETIVDHGEICALERSGTERARATAAAAIAALPARARRTARGEAYRTSEEWSA</sequence>
<comment type="pathway">
    <text evidence="1 9">Cofactor biosynthesis; NAD(+) biosynthesis; nicotinate D-ribonucleotide from nicotinate: step 1/1.</text>
</comment>
<keyword evidence="4" id="KW-0597">Phosphoprotein</keyword>
<dbReference type="NCBIfam" id="NF009131">
    <property type="entry name" value="PRK12484.1"/>
    <property type="match status" value="1"/>
</dbReference>
<dbReference type="InterPro" id="IPR006405">
    <property type="entry name" value="Nic_PRibTrfase_pncB"/>
</dbReference>
<evidence type="ECO:0000259" key="11">
    <source>
        <dbReference type="Pfam" id="PF17767"/>
    </source>
</evidence>
<dbReference type="RefSeq" id="WP_087102266.1">
    <property type="nucleotide sequence ID" value="NZ_FWFG01000020.1"/>
</dbReference>
<dbReference type="GO" id="GO:0005829">
    <property type="term" value="C:cytosol"/>
    <property type="evidence" value="ECO:0007669"/>
    <property type="project" value="TreeGrafter"/>
</dbReference>
<keyword evidence="5 9" id="KW-0436">Ligase</keyword>
<organism evidence="12 13">
    <name type="scientific">Brachybacterium nesterenkovii</name>
    <dbReference type="NCBI Taxonomy" id="47847"/>
    <lineage>
        <taxon>Bacteria</taxon>
        <taxon>Bacillati</taxon>
        <taxon>Actinomycetota</taxon>
        <taxon>Actinomycetes</taxon>
        <taxon>Micrococcales</taxon>
        <taxon>Dermabacteraceae</taxon>
        <taxon>Brachybacterium</taxon>
    </lineage>
</organism>
<dbReference type="Gene3D" id="3.20.20.70">
    <property type="entry name" value="Aldolase class I"/>
    <property type="match status" value="1"/>
</dbReference>
<proteinExistence type="inferred from homology"/>
<evidence type="ECO:0000256" key="2">
    <source>
        <dbReference type="ARBA" id="ARBA00010897"/>
    </source>
</evidence>
<name>A0A1X6WU31_9MICO</name>
<feature type="region of interest" description="Disordered" evidence="10">
    <location>
        <begin position="330"/>
        <end position="350"/>
    </location>
</feature>
<dbReference type="InterPro" id="IPR013785">
    <property type="entry name" value="Aldolase_TIM"/>
</dbReference>
<evidence type="ECO:0000256" key="5">
    <source>
        <dbReference type="ARBA" id="ARBA00022598"/>
    </source>
</evidence>
<dbReference type="InterPro" id="IPR007229">
    <property type="entry name" value="Nic_PRibTrfase-Fam"/>
</dbReference>
<dbReference type="OrthoDB" id="9770610at2"/>
<dbReference type="PIRSF" id="PIRSF000484">
    <property type="entry name" value="NAPRT"/>
    <property type="match status" value="1"/>
</dbReference>
<dbReference type="InterPro" id="IPR040727">
    <property type="entry name" value="NAPRTase_N"/>
</dbReference>
<dbReference type="Proteomes" id="UP000195981">
    <property type="component" value="Unassembled WGS sequence"/>
</dbReference>
<accession>A0A1X6WU31</accession>
<evidence type="ECO:0000256" key="10">
    <source>
        <dbReference type="SAM" id="MobiDB-lite"/>
    </source>
</evidence>
<evidence type="ECO:0000313" key="13">
    <source>
        <dbReference type="Proteomes" id="UP000195981"/>
    </source>
</evidence>
<keyword evidence="6 9" id="KW-0662">Pyridine nucleotide biosynthesis</keyword>
<keyword evidence="12" id="KW-0328">Glycosyltransferase</keyword>
<evidence type="ECO:0000256" key="6">
    <source>
        <dbReference type="ARBA" id="ARBA00022642"/>
    </source>
</evidence>
<comment type="function">
    <text evidence="9">Catalyzes the first step in the biosynthesis of NAD from nicotinic acid, the ATP-dependent synthesis of beta-nicotinate D-ribonucleotide from nicotinate and 5-phospho-D-ribose 1-phosphate.</text>
</comment>
<dbReference type="UniPathway" id="UPA00253">
    <property type="reaction ID" value="UER00457"/>
</dbReference>
<comment type="PTM">
    <text evidence="9">Transiently phosphorylated on a His residue during the reaction cycle. Phosphorylation strongly increases the affinity for substrates and increases the rate of nicotinate D-ribonucleotide production. Dephosphorylation regenerates the low-affinity form of the enzyme, leading to product release.</text>
</comment>
<keyword evidence="13" id="KW-1185">Reference proteome</keyword>
<dbReference type="SUPFAM" id="SSF54675">
    <property type="entry name" value="Nicotinate/Quinolinate PRTase N-terminal domain-like"/>
    <property type="match status" value="1"/>
</dbReference>
<reference evidence="12 13" key="1">
    <citation type="submission" date="2017-02" db="EMBL/GenBank/DDBJ databases">
        <authorList>
            <person name="Peterson S.W."/>
        </authorList>
    </citation>
    <scope>NUCLEOTIDE SEQUENCE [LARGE SCALE GENOMIC DNA]</scope>
    <source>
        <strain evidence="12 13">CIP104813</strain>
    </source>
</reference>
<dbReference type="InterPro" id="IPR036068">
    <property type="entry name" value="Nicotinate_pribotase-like_C"/>
</dbReference>
<dbReference type="PANTHER" id="PTHR11098:SF8">
    <property type="entry name" value="NICOTINATE PHOSPHORIBOSYLTRANSFERASE PNCB1"/>
    <property type="match status" value="1"/>
</dbReference>
<evidence type="ECO:0000256" key="7">
    <source>
        <dbReference type="ARBA" id="ARBA00022679"/>
    </source>
</evidence>
<dbReference type="AlphaFoldDB" id="A0A1X6WU31"/>
<dbReference type="Gene3D" id="3.20.140.10">
    <property type="entry name" value="nicotinate phosphoribosyltransferase"/>
    <property type="match status" value="2"/>
</dbReference>
<dbReference type="NCBIfam" id="NF006698">
    <property type="entry name" value="PRK09243.1-5"/>
    <property type="match status" value="1"/>
</dbReference>
<protein>
    <recommendedName>
        <fullName evidence="3 9">Nicotinate phosphoribosyltransferase</fullName>
        <ecNumber evidence="3 9">6.3.4.21</ecNumber>
    </recommendedName>
</protein>
<evidence type="ECO:0000313" key="12">
    <source>
        <dbReference type="EMBL" id="SLM88709.1"/>
    </source>
</evidence>
<evidence type="ECO:0000256" key="1">
    <source>
        <dbReference type="ARBA" id="ARBA00004952"/>
    </source>
</evidence>
<dbReference type="NCBIfam" id="TIGR01513">
    <property type="entry name" value="NAPRTase_put"/>
    <property type="match status" value="1"/>
</dbReference>
<keyword evidence="7 9" id="KW-0808">Transferase</keyword>
<evidence type="ECO:0000256" key="8">
    <source>
        <dbReference type="ARBA" id="ARBA00048668"/>
    </source>
</evidence>
<dbReference type="GO" id="GO:0004516">
    <property type="term" value="F:nicotinate phosphoribosyltransferase activity"/>
    <property type="evidence" value="ECO:0007669"/>
    <property type="project" value="UniProtKB-UniRule"/>
</dbReference>
<dbReference type="Pfam" id="PF17767">
    <property type="entry name" value="NAPRTase_N"/>
    <property type="match status" value="1"/>
</dbReference>
<dbReference type="GO" id="GO:0016757">
    <property type="term" value="F:glycosyltransferase activity"/>
    <property type="evidence" value="ECO:0007669"/>
    <property type="project" value="UniProtKB-KW"/>
</dbReference>
<evidence type="ECO:0000256" key="4">
    <source>
        <dbReference type="ARBA" id="ARBA00022553"/>
    </source>
</evidence>
<evidence type="ECO:0000256" key="9">
    <source>
        <dbReference type="RuleBase" id="RU365100"/>
    </source>
</evidence>
<dbReference type="PANTHER" id="PTHR11098">
    <property type="entry name" value="NICOTINATE PHOSPHORIBOSYLTRANSFERASE"/>
    <property type="match status" value="1"/>
</dbReference>